<dbReference type="Proteomes" id="UP000823928">
    <property type="component" value="Unassembled WGS sequence"/>
</dbReference>
<sequence>MCKIDINKCLDPNYTNTSVNIISYVFKMKYCQEFLDKYKGTPNYITSASKIKNFFHKTIYKIRNHQADIDALVKDLDNSNHLGRSILLKIIAQLIQIIPSIAVGPEILDPIIIEINKGTLPTVHKVVENFASSPIRPIIILLLDSTSNMNLIPDILKKLPINLRVAIHNDSGETNIVTVLKNDGASDINEFMDCYASQCFSTCANTNQEIILSNADNKDDINLISKLFIKCHSSLLIDNKLDALEDIKAINVKLHNSALQSDVKNLFMCINSLNHVYATDSGGQSILDAINLSDELNNPLIKAFVHRYAHFIPNTTYQEKSDLLNSAADEFNKRNILDHKIYCINNALTYSFYKDNIDIGKFNGMLAEALNNVPGIAGMSILYNNVGTALLYYRDPENALKKYKSGLDYATALNRPAQRIGLLGNIAITEALLGIKHTTEYFINTSKDILNMPNTRNLPFIQVNGLLNLIAAAIYENNKDAALQIYASKNFLDVLSKSLVPNMLGSGSLVTQLKVLVEKSNGLLDFNFVQIPSSTSHISGIRHDYITENGFNPAIGNAWL</sequence>
<evidence type="ECO:0000313" key="1">
    <source>
        <dbReference type="EMBL" id="HIS37561.1"/>
    </source>
</evidence>
<proteinExistence type="predicted"/>
<comment type="caution">
    <text evidence="1">The sequence shown here is derived from an EMBL/GenBank/DDBJ whole genome shotgun (WGS) entry which is preliminary data.</text>
</comment>
<accession>A0A9D1F1C0</accession>
<protein>
    <submittedName>
        <fullName evidence="1">Uncharacterized protein</fullName>
    </submittedName>
</protein>
<evidence type="ECO:0000313" key="2">
    <source>
        <dbReference type="Proteomes" id="UP000823928"/>
    </source>
</evidence>
<name>A0A9D1F1C0_9BACT</name>
<dbReference type="EMBL" id="DVIU01000273">
    <property type="protein sequence ID" value="HIS37561.1"/>
    <property type="molecule type" value="Genomic_DNA"/>
</dbReference>
<gene>
    <name evidence="1" type="ORF">IAC10_13225</name>
</gene>
<reference evidence="1" key="1">
    <citation type="submission" date="2020-10" db="EMBL/GenBank/DDBJ databases">
        <authorList>
            <person name="Gilroy R."/>
        </authorList>
    </citation>
    <scope>NUCLEOTIDE SEQUENCE</scope>
    <source>
        <strain evidence="1">6276</strain>
    </source>
</reference>
<dbReference type="AlphaFoldDB" id="A0A9D1F1C0"/>
<reference evidence="1" key="2">
    <citation type="journal article" date="2021" name="PeerJ">
        <title>Extensive microbial diversity within the chicken gut microbiome revealed by metagenomics and culture.</title>
        <authorList>
            <person name="Gilroy R."/>
            <person name="Ravi A."/>
            <person name="Getino M."/>
            <person name="Pursley I."/>
            <person name="Horton D.L."/>
            <person name="Alikhan N.F."/>
            <person name="Baker D."/>
            <person name="Gharbi K."/>
            <person name="Hall N."/>
            <person name="Watson M."/>
            <person name="Adriaenssens E.M."/>
            <person name="Foster-Nyarko E."/>
            <person name="Jarju S."/>
            <person name="Secka A."/>
            <person name="Antonio M."/>
            <person name="Oren A."/>
            <person name="Chaudhuri R.R."/>
            <person name="La Ragione R."/>
            <person name="Hildebrand F."/>
            <person name="Pallen M.J."/>
        </authorList>
    </citation>
    <scope>NUCLEOTIDE SEQUENCE</scope>
    <source>
        <strain evidence="1">6276</strain>
    </source>
</reference>
<organism evidence="1 2">
    <name type="scientific">Candidatus Scatousia excrementigallinarum</name>
    <dbReference type="NCBI Taxonomy" id="2840935"/>
    <lineage>
        <taxon>Bacteria</taxon>
        <taxon>Candidatus Scatousia</taxon>
    </lineage>
</organism>